<evidence type="ECO:0000313" key="2">
    <source>
        <dbReference type="Proteomes" id="UP000323521"/>
    </source>
</evidence>
<organism evidence="1 2">
    <name type="scientific">Formimonas warabiya</name>
    <dbReference type="NCBI Taxonomy" id="1761012"/>
    <lineage>
        <taxon>Bacteria</taxon>
        <taxon>Bacillati</taxon>
        <taxon>Bacillota</taxon>
        <taxon>Clostridia</taxon>
        <taxon>Eubacteriales</taxon>
        <taxon>Peptococcaceae</taxon>
        <taxon>Candidatus Formimonas</taxon>
    </lineage>
</organism>
<accession>A0A3G1KRN7</accession>
<dbReference type="KEGG" id="fwa:DCMF_10240"/>
<dbReference type="OrthoDB" id="7871924at2"/>
<proteinExistence type="predicted"/>
<dbReference type="AlphaFoldDB" id="A0A3G1KRN7"/>
<sequence>MSDSYLRLIPIDPGYVPFQQAQSKAKELLLSLGQWNDGISSTCYEEVIFVDQGESFECITCPKCGAELDMGNLIQM</sequence>
<name>A0A3G1KRN7_FORW1</name>
<dbReference type="Proteomes" id="UP000323521">
    <property type="component" value="Chromosome"/>
</dbReference>
<evidence type="ECO:0000313" key="1">
    <source>
        <dbReference type="EMBL" id="ATW25100.1"/>
    </source>
</evidence>
<reference evidence="1 2" key="1">
    <citation type="submission" date="2016-10" db="EMBL/GenBank/DDBJ databases">
        <title>Complete Genome Sequence of Peptococcaceae strain DCMF.</title>
        <authorList>
            <person name="Edwards R.J."/>
            <person name="Holland S.I."/>
            <person name="Deshpande N.P."/>
            <person name="Wong Y.K."/>
            <person name="Ertan H."/>
            <person name="Manefield M."/>
            <person name="Russell T.L."/>
            <person name="Lee M.J."/>
        </authorList>
    </citation>
    <scope>NUCLEOTIDE SEQUENCE [LARGE SCALE GENOMIC DNA]</scope>
    <source>
        <strain evidence="1 2">DCMF</strain>
    </source>
</reference>
<keyword evidence="2" id="KW-1185">Reference proteome</keyword>
<gene>
    <name evidence="1" type="ORF">DCMF_10240</name>
</gene>
<protein>
    <submittedName>
        <fullName evidence="1">Uncharacterized protein</fullName>
    </submittedName>
</protein>
<dbReference type="EMBL" id="CP017634">
    <property type="protein sequence ID" value="ATW25100.1"/>
    <property type="molecule type" value="Genomic_DNA"/>
</dbReference>
<dbReference type="RefSeq" id="WP_148134344.1">
    <property type="nucleotide sequence ID" value="NZ_CP017634.1"/>
</dbReference>